<reference evidence="7" key="1">
    <citation type="submission" date="2021-06" db="EMBL/GenBank/DDBJ databases">
        <title>Comparative genomics, transcriptomics and evolutionary studies reveal genomic signatures of adaptation to plant cell wall in hemibiotrophic fungi.</title>
        <authorList>
            <consortium name="DOE Joint Genome Institute"/>
            <person name="Baroncelli R."/>
            <person name="Diaz J.F."/>
            <person name="Benocci T."/>
            <person name="Peng M."/>
            <person name="Battaglia E."/>
            <person name="Haridas S."/>
            <person name="Andreopoulos W."/>
            <person name="Labutti K."/>
            <person name="Pangilinan J."/>
            <person name="Floch G.L."/>
            <person name="Makela M.R."/>
            <person name="Henrissat B."/>
            <person name="Grigoriev I.V."/>
            <person name="Crouch J.A."/>
            <person name="De Vries R.P."/>
            <person name="Sukno S.A."/>
            <person name="Thon M.R."/>
        </authorList>
    </citation>
    <scope>NUCLEOTIDE SEQUENCE</scope>
    <source>
        <strain evidence="7">CBS 125086</strain>
    </source>
</reference>
<feature type="region of interest" description="Disordered" evidence="5">
    <location>
        <begin position="1"/>
        <end position="48"/>
    </location>
</feature>
<evidence type="ECO:0000313" key="7">
    <source>
        <dbReference type="EMBL" id="KAK1569994.1"/>
    </source>
</evidence>
<evidence type="ECO:0000313" key="8">
    <source>
        <dbReference type="Proteomes" id="UP001230504"/>
    </source>
</evidence>
<organism evidence="7 8">
    <name type="scientific">Colletotrichum navitas</name>
    <dbReference type="NCBI Taxonomy" id="681940"/>
    <lineage>
        <taxon>Eukaryota</taxon>
        <taxon>Fungi</taxon>
        <taxon>Dikarya</taxon>
        <taxon>Ascomycota</taxon>
        <taxon>Pezizomycotina</taxon>
        <taxon>Sordariomycetes</taxon>
        <taxon>Hypocreomycetidae</taxon>
        <taxon>Glomerellales</taxon>
        <taxon>Glomerellaceae</taxon>
        <taxon>Colletotrichum</taxon>
        <taxon>Colletotrichum graminicola species complex</taxon>
    </lineage>
</organism>
<dbReference type="InterPro" id="IPR038765">
    <property type="entry name" value="Papain-like_cys_pep_sf"/>
</dbReference>
<dbReference type="RefSeq" id="XP_060408180.1">
    <property type="nucleotide sequence ID" value="XM_060555953.1"/>
</dbReference>
<protein>
    <recommendedName>
        <fullName evidence="6">Ubiquitin-like protease family profile domain-containing protein</fullName>
    </recommendedName>
</protein>
<name>A0AAD8PMB8_9PEZI</name>
<evidence type="ECO:0000256" key="3">
    <source>
        <dbReference type="ARBA" id="ARBA00022801"/>
    </source>
</evidence>
<comment type="similarity">
    <text evidence="1">Belongs to the peptidase C48 family.</text>
</comment>
<evidence type="ECO:0000259" key="6">
    <source>
        <dbReference type="PROSITE" id="PS50600"/>
    </source>
</evidence>
<keyword evidence="4" id="KW-0788">Thiol protease</keyword>
<dbReference type="EMBL" id="JAHLJV010000116">
    <property type="protein sequence ID" value="KAK1569994.1"/>
    <property type="molecule type" value="Genomic_DNA"/>
</dbReference>
<dbReference type="GO" id="GO:0000338">
    <property type="term" value="P:protein deneddylation"/>
    <property type="evidence" value="ECO:0007669"/>
    <property type="project" value="TreeGrafter"/>
</dbReference>
<proteinExistence type="inferred from homology"/>
<evidence type="ECO:0000256" key="5">
    <source>
        <dbReference type="SAM" id="MobiDB-lite"/>
    </source>
</evidence>
<dbReference type="PANTHER" id="PTHR46468">
    <property type="entry name" value="SENTRIN-SPECIFIC PROTEASE 8"/>
    <property type="match status" value="1"/>
</dbReference>
<sequence>MSRYNFRSRPAKEDLPPPRTSKKRVKRSDSISHSALQQHPDVSFVSRPSTPIDAEVNELPKESGIALTNKADDTIVLSSDSVPATHKDASPTKSTGVWHDLQSFEPGAWLNDAAIFRVVTKLAARDKSFGVVDPLIVENFNRLSGPNWDARDLARDYFNKPKVLLVANPLESHWVLFLWERENKQLYLYDSLRGGTYEAAAITSVVNLVKVAFPNEEIPEPISKECPRQPNGFDCGLHVLRNADMLTSALMPGVPEPPLDPQEMRAYYRQVFLD</sequence>
<dbReference type="InterPro" id="IPR003653">
    <property type="entry name" value="Peptidase_C48_C"/>
</dbReference>
<dbReference type="Pfam" id="PF02902">
    <property type="entry name" value="Peptidase_C48"/>
    <property type="match status" value="1"/>
</dbReference>
<keyword evidence="8" id="KW-1185">Reference proteome</keyword>
<dbReference type="PANTHER" id="PTHR46468:SF1">
    <property type="entry name" value="SENTRIN-SPECIFIC PROTEASE 8"/>
    <property type="match status" value="1"/>
</dbReference>
<dbReference type="PROSITE" id="PS50600">
    <property type="entry name" value="ULP_PROTEASE"/>
    <property type="match status" value="1"/>
</dbReference>
<dbReference type="Proteomes" id="UP001230504">
    <property type="component" value="Unassembled WGS sequence"/>
</dbReference>
<dbReference type="GO" id="GO:0019784">
    <property type="term" value="F:deNEDDylase activity"/>
    <property type="evidence" value="ECO:0007669"/>
    <property type="project" value="InterPro"/>
</dbReference>
<comment type="caution">
    <text evidence="7">The sequence shown here is derived from an EMBL/GenBank/DDBJ whole genome shotgun (WGS) entry which is preliminary data.</text>
</comment>
<dbReference type="InterPro" id="IPR044613">
    <property type="entry name" value="Nep1/2-like"/>
</dbReference>
<evidence type="ECO:0000256" key="4">
    <source>
        <dbReference type="ARBA" id="ARBA00022807"/>
    </source>
</evidence>
<dbReference type="SUPFAM" id="SSF54001">
    <property type="entry name" value="Cysteine proteinases"/>
    <property type="match status" value="1"/>
</dbReference>
<evidence type="ECO:0000256" key="1">
    <source>
        <dbReference type="ARBA" id="ARBA00005234"/>
    </source>
</evidence>
<feature type="domain" description="Ubiquitin-like protease family profile" evidence="6">
    <location>
        <begin position="82"/>
        <end position="246"/>
    </location>
</feature>
<gene>
    <name evidence="7" type="ORF">LY79DRAFT_527677</name>
</gene>
<keyword evidence="3" id="KW-0378">Hydrolase</keyword>
<dbReference type="GeneID" id="85440193"/>
<dbReference type="GO" id="GO:0008234">
    <property type="term" value="F:cysteine-type peptidase activity"/>
    <property type="evidence" value="ECO:0007669"/>
    <property type="project" value="UniProtKB-KW"/>
</dbReference>
<accession>A0AAD8PMB8</accession>
<evidence type="ECO:0000256" key="2">
    <source>
        <dbReference type="ARBA" id="ARBA00022670"/>
    </source>
</evidence>
<keyword evidence="2" id="KW-0645">Protease</keyword>
<dbReference type="Gene3D" id="3.40.395.10">
    <property type="entry name" value="Adenoviral Proteinase, Chain A"/>
    <property type="match status" value="1"/>
</dbReference>
<dbReference type="GO" id="GO:0006508">
    <property type="term" value="P:proteolysis"/>
    <property type="evidence" value="ECO:0007669"/>
    <property type="project" value="UniProtKB-KW"/>
</dbReference>
<dbReference type="AlphaFoldDB" id="A0AAD8PMB8"/>